<dbReference type="InterPro" id="IPR049539">
    <property type="entry name" value="SPL"/>
</dbReference>
<dbReference type="Gene3D" id="3.40.50.12110">
    <property type="match status" value="1"/>
</dbReference>
<evidence type="ECO:0000313" key="1">
    <source>
        <dbReference type="EMBL" id="RUT01826.1"/>
    </source>
</evidence>
<dbReference type="Pfam" id="PF20903">
    <property type="entry name" value="SPL"/>
    <property type="match status" value="1"/>
</dbReference>
<name>A0A433V6V0_9CYAN</name>
<dbReference type="GO" id="GO:1904047">
    <property type="term" value="F:S-adenosyl-L-methionine binding"/>
    <property type="evidence" value="ECO:0007669"/>
    <property type="project" value="TreeGrafter"/>
</dbReference>
<proteinExistence type="predicted"/>
<keyword evidence="1" id="KW-0456">Lyase</keyword>
<reference evidence="1" key="1">
    <citation type="submission" date="2018-12" db="EMBL/GenBank/DDBJ databases">
        <authorList>
            <person name="Will S."/>
            <person name="Neumann-Schaal M."/>
            <person name="Henke P."/>
        </authorList>
    </citation>
    <scope>NUCLEOTIDE SEQUENCE</scope>
    <source>
        <strain evidence="1">PCC 7102</strain>
    </source>
</reference>
<dbReference type="EMBL" id="RSCL01000018">
    <property type="protein sequence ID" value="RUT01826.1"/>
    <property type="molecule type" value="Genomic_DNA"/>
</dbReference>
<keyword evidence="2" id="KW-1185">Reference proteome</keyword>
<dbReference type="NCBIfam" id="TIGR03886">
    <property type="entry name" value="lyase_spl_fam"/>
    <property type="match status" value="1"/>
</dbReference>
<organism evidence="1 2">
    <name type="scientific">Dulcicalothrix desertica PCC 7102</name>
    <dbReference type="NCBI Taxonomy" id="232991"/>
    <lineage>
        <taxon>Bacteria</taxon>
        <taxon>Bacillati</taxon>
        <taxon>Cyanobacteriota</taxon>
        <taxon>Cyanophyceae</taxon>
        <taxon>Nostocales</taxon>
        <taxon>Calotrichaceae</taxon>
        <taxon>Dulcicalothrix</taxon>
    </lineage>
</organism>
<dbReference type="GO" id="GO:0042601">
    <property type="term" value="C:endospore-forming forespore"/>
    <property type="evidence" value="ECO:0007669"/>
    <property type="project" value="TreeGrafter"/>
</dbReference>
<dbReference type="Gene3D" id="3.80.30.30">
    <property type="match status" value="1"/>
</dbReference>
<dbReference type="PANTHER" id="PTHR37822:SF2">
    <property type="entry name" value="SPORE PHOTOPRODUCT LYASE"/>
    <property type="match status" value="1"/>
</dbReference>
<evidence type="ECO:0000313" key="2">
    <source>
        <dbReference type="Proteomes" id="UP000271624"/>
    </source>
</evidence>
<dbReference type="AlphaFoldDB" id="A0A433V6V0"/>
<sequence length="380" mass="43339">MWGGYTKVCSVRISALTILQLPNTKPEAIAKLLNIKEIYYEKAILDYDRGQQILAQHSDARLIEVPSHWNIPELHGNSESAEDWNRIKRTVLVLGVKKSLQCRPNCRSSDFVSPSHANGCAMACVYCYTARRKGYANPITTFVNIERVIAYLTRHAAKQGMKLEPNQVDPKDWVYEIGENSDCSVDAAICDNVKDLITTFRTLPNAKATFATKRVNRDLLAYDPQGKTRIRYSLMPHKMAQVVDVRTSSIAERIGAVNDFVEAGYEVHLNFAPVIYSEDWLANYTELFEQIDDTLSEKAKAQLQCEVIFLTHNEELHEVNLVWNPQAEEILWQPKLQEDKLSQTGGNNVRYARGFKGKLVKPFCDLLQEKLPYCNIRYAF</sequence>
<dbReference type="Proteomes" id="UP000271624">
    <property type="component" value="Unassembled WGS sequence"/>
</dbReference>
<dbReference type="GO" id="GO:0003913">
    <property type="term" value="F:DNA photolyase activity"/>
    <property type="evidence" value="ECO:0007669"/>
    <property type="project" value="TreeGrafter"/>
</dbReference>
<gene>
    <name evidence="1" type="ORF">DSM106972_064490</name>
</gene>
<comment type="caution">
    <text evidence="1">The sequence shown here is derived from an EMBL/GenBank/DDBJ whole genome shotgun (WGS) entry which is preliminary data.</text>
</comment>
<dbReference type="OrthoDB" id="9783671at2"/>
<protein>
    <submittedName>
        <fullName evidence="1">Spore photoproduct lyase family protein</fullName>
    </submittedName>
</protein>
<accession>A0A433V6V0</accession>
<dbReference type="InterPro" id="IPR023805">
    <property type="entry name" value="Uncharacterised_Spl-rel"/>
</dbReference>
<dbReference type="GO" id="GO:0051539">
    <property type="term" value="F:4 iron, 4 sulfur cluster binding"/>
    <property type="evidence" value="ECO:0007669"/>
    <property type="project" value="TreeGrafter"/>
</dbReference>
<reference evidence="1" key="2">
    <citation type="journal article" date="2019" name="Genome Biol. Evol.">
        <title>Day and night: Metabolic profiles and evolutionary relationships of six axenic non-marine cyanobacteria.</title>
        <authorList>
            <person name="Will S.E."/>
            <person name="Henke P."/>
            <person name="Boedeker C."/>
            <person name="Huang S."/>
            <person name="Brinkmann H."/>
            <person name="Rohde M."/>
            <person name="Jarek M."/>
            <person name="Friedl T."/>
            <person name="Seufert S."/>
            <person name="Schumacher M."/>
            <person name="Overmann J."/>
            <person name="Neumann-Schaal M."/>
            <person name="Petersen J."/>
        </authorList>
    </citation>
    <scope>NUCLEOTIDE SEQUENCE [LARGE SCALE GENOMIC DNA]</scope>
    <source>
        <strain evidence="1">PCC 7102</strain>
    </source>
</reference>
<dbReference type="PANTHER" id="PTHR37822">
    <property type="entry name" value="SPORE PHOTOPRODUCT LYASE-RELATED"/>
    <property type="match status" value="1"/>
</dbReference>